<feature type="region of interest" description="Disordered" evidence="1">
    <location>
        <begin position="309"/>
        <end position="339"/>
    </location>
</feature>
<dbReference type="EMBL" id="CAXAMN010010779">
    <property type="protein sequence ID" value="CAK9032609.1"/>
    <property type="molecule type" value="Genomic_DNA"/>
</dbReference>
<evidence type="ECO:0000313" key="2">
    <source>
        <dbReference type="EMBL" id="CAK9032298.1"/>
    </source>
</evidence>
<protein>
    <submittedName>
        <fullName evidence="3">Uncharacterized protein</fullName>
    </submittedName>
</protein>
<sequence length="349" mass="38784">RYIRSRIVQRSSVEANAFWPFPEALSEAWESIPSRIFNSFQVLQLHAPGDATVQLTFREQPWYRVAVVGEHCVRVMVRRNCPAHALSTIFLVPRSSTLKSLATAITAAPHPDDHEMIVITQVFAMPGSDPSSAVKGPVKDERTLSDAPRQKTSRWSGCLRPLTKVPLGLNVPALNQWMECMMASHARKLSEDFYLVLALKKCASGSPLLLQHLEATVRNFNDWTRLSYEEFELTKYLQSLMDVINVNLRASCELDGRTLVPYMCAVPRKGWNENFAYIQGWLKMAGLAYKIHMGASCGPKIVEAATTRFVDPRPGPQPTPAASPQLDASDDSGSASGLLSGQSKMVFHL</sequence>
<accession>A0ABP0L0J7</accession>
<dbReference type="EMBL" id="CAXAMN010010668">
    <property type="protein sequence ID" value="CAK9032298.1"/>
    <property type="molecule type" value="Genomic_DNA"/>
</dbReference>
<dbReference type="Proteomes" id="UP001642484">
    <property type="component" value="Unassembled WGS sequence"/>
</dbReference>
<evidence type="ECO:0000313" key="4">
    <source>
        <dbReference type="Proteomes" id="UP001642484"/>
    </source>
</evidence>
<name>A0ABP0L0J7_9DINO</name>
<gene>
    <name evidence="2" type="ORF">CCMP2556_LOCUS18625</name>
    <name evidence="3" type="ORF">CCMP2556_LOCUS18736</name>
</gene>
<evidence type="ECO:0000313" key="3">
    <source>
        <dbReference type="EMBL" id="CAK9032609.1"/>
    </source>
</evidence>
<feature type="non-terminal residue" evidence="3">
    <location>
        <position position="1"/>
    </location>
</feature>
<comment type="caution">
    <text evidence="3">The sequence shown here is derived from an EMBL/GenBank/DDBJ whole genome shotgun (WGS) entry which is preliminary data.</text>
</comment>
<feature type="compositionally biased region" description="Low complexity" evidence="1">
    <location>
        <begin position="325"/>
        <end position="339"/>
    </location>
</feature>
<keyword evidence="4" id="KW-1185">Reference proteome</keyword>
<organism evidence="3 4">
    <name type="scientific">Durusdinium trenchii</name>
    <dbReference type="NCBI Taxonomy" id="1381693"/>
    <lineage>
        <taxon>Eukaryota</taxon>
        <taxon>Sar</taxon>
        <taxon>Alveolata</taxon>
        <taxon>Dinophyceae</taxon>
        <taxon>Suessiales</taxon>
        <taxon>Symbiodiniaceae</taxon>
        <taxon>Durusdinium</taxon>
    </lineage>
</organism>
<evidence type="ECO:0000256" key="1">
    <source>
        <dbReference type="SAM" id="MobiDB-lite"/>
    </source>
</evidence>
<proteinExistence type="predicted"/>
<reference evidence="3 4" key="1">
    <citation type="submission" date="2024-02" db="EMBL/GenBank/DDBJ databases">
        <authorList>
            <person name="Chen Y."/>
            <person name="Shah S."/>
            <person name="Dougan E. K."/>
            <person name="Thang M."/>
            <person name="Chan C."/>
        </authorList>
    </citation>
    <scope>NUCLEOTIDE SEQUENCE [LARGE SCALE GENOMIC DNA]</scope>
</reference>
<feature type="region of interest" description="Disordered" evidence="1">
    <location>
        <begin position="129"/>
        <end position="150"/>
    </location>
</feature>